<evidence type="ECO:0000313" key="2">
    <source>
        <dbReference type="EMBL" id="QHS99787.1"/>
    </source>
</evidence>
<dbReference type="Pfam" id="PF16903">
    <property type="entry name" value="Capsid_N"/>
    <property type="match status" value="1"/>
</dbReference>
<sequence>MSSGATSQLNANEDVIFCLNPQISYFKSVYRKYTKFIVSDYETSNDLFFEQDTSGNINIPFPSQGELLSEVSIRIRKTQPTSGNLPDNIGTSLIDKVELLYQGASQANNNVLETVPAEYINFMSMLNNNRTINSTYETDGNKLVCNNGNNYQNMALSGGVRYKIPADVSDRSKAYTMDAIVPIPFSFTKNIGSALPILKLIKENLSISITQTSKEGIFDSEDFAKLFKFRAIFKFIYLSEEEKYRFKSSDQEYLISKVKKFSNNITISNFNISDNFVNHPITSMFIVNNNDSFKEFSYQLLLRGVNMQSGFLPHEFYSKLNINQSFKGAIYKYHNQNNRTKDQQASENQIISIENNISYIPFSLKTADGPSGCIDTSTNDLKLKIYREDIVNHINLTLYVIYNTIMTVKDNNILFPYGYI</sequence>
<evidence type="ECO:0000259" key="1">
    <source>
        <dbReference type="Pfam" id="PF16903"/>
    </source>
</evidence>
<feature type="domain" description="Major capsid protein N-terminal" evidence="1">
    <location>
        <begin position="24"/>
        <end position="210"/>
    </location>
</feature>
<dbReference type="AlphaFoldDB" id="A0A6C0C5A7"/>
<organism evidence="2">
    <name type="scientific">viral metagenome</name>
    <dbReference type="NCBI Taxonomy" id="1070528"/>
    <lineage>
        <taxon>unclassified sequences</taxon>
        <taxon>metagenomes</taxon>
        <taxon>organismal metagenomes</taxon>
    </lineage>
</organism>
<proteinExistence type="predicted"/>
<dbReference type="EMBL" id="MN739347">
    <property type="protein sequence ID" value="QHS99787.1"/>
    <property type="molecule type" value="Genomic_DNA"/>
</dbReference>
<dbReference type="Gene3D" id="2.70.9.10">
    <property type="entry name" value="Adenovirus Type 2 Hexon, domain 4"/>
    <property type="match status" value="1"/>
</dbReference>
<reference evidence="2" key="1">
    <citation type="journal article" date="2020" name="Nature">
        <title>Giant virus diversity and host interactions through global metagenomics.</title>
        <authorList>
            <person name="Schulz F."/>
            <person name="Roux S."/>
            <person name="Paez-Espino D."/>
            <person name="Jungbluth S."/>
            <person name="Walsh D.A."/>
            <person name="Denef V.J."/>
            <person name="McMahon K.D."/>
            <person name="Konstantinidis K.T."/>
            <person name="Eloe-Fadrosh E.A."/>
            <person name="Kyrpides N.C."/>
            <person name="Woyke T."/>
        </authorList>
    </citation>
    <scope>NUCLEOTIDE SEQUENCE</scope>
    <source>
        <strain evidence="2">GVMAG-M-3300020187-37</strain>
    </source>
</reference>
<accession>A0A6C0C5A7</accession>
<dbReference type="InterPro" id="IPR031654">
    <property type="entry name" value="Capsid_N"/>
</dbReference>
<name>A0A6C0C5A7_9ZZZZ</name>
<dbReference type="SUPFAM" id="SSF49749">
    <property type="entry name" value="Group II dsDNA viruses VP"/>
    <property type="match status" value="1"/>
</dbReference>
<dbReference type="InterPro" id="IPR016112">
    <property type="entry name" value="VP_dsDNA_II"/>
</dbReference>
<protein>
    <recommendedName>
        <fullName evidence="1">Major capsid protein N-terminal domain-containing protein</fullName>
    </recommendedName>
</protein>